<dbReference type="AlphaFoldDB" id="A0A136WES4"/>
<name>A0A136WES4_9FIRM</name>
<dbReference type="GO" id="GO:0016020">
    <property type="term" value="C:membrane"/>
    <property type="evidence" value="ECO:0007669"/>
    <property type="project" value="TreeGrafter"/>
</dbReference>
<sequence length="305" mass="34750">MITINSVKISSTRLAYKLFGNGKINIVIELGLGACMGEWLHIAERLSHSHTVLLYERAGTNFSEKSTKERTPFHIAQELHELLQSLPHEDKLILLAHSQGSLYAQQFVRLYPEELKGLILLDPLSARDNEFKKLLTPDEFKKSGVDKHSHLGLPKALAKLHLGFLLKTLMKNAPPFYYYEFEAETKEYILNSLAKANTYETAIAEYQLAHDEKNIPDLKKKGSFPDIPLILITHTPQLVEKEIMEFGGASKETAKKIEKIWQDIMKEYLAFSAKSQLIQAKKSCHFIHLTEPELLENALVEIENQ</sequence>
<reference evidence="2 3" key="1">
    <citation type="submission" date="2016-01" db="EMBL/GenBank/DDBJ databases">
        <title>Genome sequence of Clostridium neopropionicum X4, DSM-3847.</title>
        <authorList>
            <person name="Poehlein A."/>
            <person name="Beck M.H."/>
            <person name="Bengelsdorf F.R."/>
            <person name="Daniel R."/>
            <person name="Duerre P."/>
        </authorList>
    </citation>
    <scope>NUCLEOTIDE SEQUENCE [LARGE SCALE GENOMIC DNA]</scope>
    <source>
        <strain evidence="2 3">DSM-3847</strain>
    </source>
</reference>
<accession>A0A136WES4</accession>
<dbReference type="STRING" id="36847.CLNEO_18820"/>
<dbReference type="Pfam" id="PF00561">
    <property type="entry name" value="Abhydrolase_1"/>
    <property type="match status" value="1"/>
</dbReference>
<evidence type="ECO:0000313" key="2">
    <source>
        <dbReference type="EMBL" id="KXL52859.1"/>
    </source>
</evidence>
<dbReference type="EMBL" id="LRVM01000005">
    <property type="protein sequence ID" value="KXL52859.1"/>
    <property type="molecule type" value="Genomic_DNA"/>
</dbReference>
<evidence type="ECO:0000259" key="1">
    <source>
        <dbReference type="Pfam" id="PF00561"/>
    </source>
</evidence>
<evidence type="ECO:0000313" key="3">
    <source>
        <dbReference type="Proteomes" id="UP000070539"/>
    </source>
</evidence>
<keyword evidence="2" id="KW-0378">Hydrolase</keyword>
<proteinExistence type="predicted"/>
<feature type="domain" description="AB hydrolase-1" evidence="1">
    <location>
        <begin position="26"/>
        <end position="128"/>
    </location>
</feature>
<dbReference type="InterPro" id="IPR000073">
    <property type="entry name" value="AB_hydrolase_1"/>
</dbReference>
<dbReference type="Proteomes" id="UP000070539">
    <property type="component" value="Unassembled WGS sequence"/>
</dbReference>
<gene>
    <name evidence="2" type="primary">rutD_1</name>
    <name evidence="2" type="ORF">CLNEO_18820</name>
</gene>
<dbReference type="InterPro" id="IPR029058">
    <property type="entry name" value="AB_hydrolase_fold"/>
</dbReference>
<protein>
    <submittedName>
        <fullName evidence="2">Putative aminoacrylate hydrolase RutD</fullName>
    </submittedName>
</protein>
<dbReference type="PANTHER" id="PTHR43798:SF33">
    <property type="entry name" value="HYDROLASE, PUTATIVE (AFU_ORTHOLOGUE AFUA_2G14860)-RELATED"/>
    <property type="match status" value="1"/>
</dbReference>
<dbReference type="Gene3D" id="3.40.50.1820">
    <property type="entry name" value="alpha/beta hydrolase"/>
    <property type="match status" value="1"/>
</dbReference>
<dbReference type="SUPFAM" id="SSF53474">
    <property type="entry name" value="alpha/beta-Hydrolases"/>
    <property type="match status" value="1"/>
</dbReference>
<dbReference type="RefSeq" id="WP_066087957.1">
    <property type="nucleotide sequence ID" value="NZ_LRVM01000005.1"/>
</dbReference>
<dbReference type="PANTHER" id="PTHR43798">
    <property type="entry name" value="MONOACYLGLYCEROL LIPASE"/>
    <property type="match status" value="1"/>
</dbReference>
<keyword evidence="3" id="KW-1185">Reference proteome</keyword>
<dbReference type="InterPro" id="IPR050266">
    <property type="entry name" value="AB_hydrolase_sf"/>
</dbReference>
<dbReference type="OrthoDB" id="59888at2"/>
<organism evidence="2 3">
    <name type="scientific">Anaerotignum neopropionicum</name>
    <dbReference type="NCBI Taxonomy" id="36847"/>
    <lineage>
        <taxon>Bacteria</taxon>
        <taxon>Bacillati</taxon>
        <taxon>Bacillota</taxon>
        <taxon>Clostridia</taxon>
        <taxon>Lachnospirales</taxon>
        <taxon>Anaerotignaceae</taxon>
        <taxon>Anaerotignum</taxon>
    </lineage>
</organism>
<comment type="caution">
    <text evidence="2">The sequence shown here is derived from an EMBL/GenBank/DDBJ whole genome shotgun (WGS) entry which is preliminary data.</text>
</comment>
<dbReference type="GO" id="GO:0016787">
    <property type="term" value="F:hydrolase activity"/>
    <property type="evidence" value="ECO:0007669"/>
    <property type="project" value="UniProtKB-KW"/>
</dbReference>